<keyword evidence="3" id="KW-1185">Reference proteome</keyword>
<dbReference type="InterPro" id="IPR053134">
    <property type="entry name" value="RNA-dir_DNA_polymerase"/>
</dbReference>
<feature type="domain" description="Reverse transcriptase" evidence="1">
    <location>
        <begin position="1"/>
        <end position="80"/>
    </location>
</feature>
<organism evidence="2 3">
    <name type="scientific">Apostasia shenzhenica</name>
    <dbReference type="NCBI Taxonomy" id="1088818"/>
    <lineage>
        <taxon>Eukaryota</taxon>
        <taxon>Viridiplantae</taxon>
        <taxon>Streptophyta</taxon>
        <taxon>Embryophyta</taxon>
        <taxon>Tracheophyta</taxon>
        <taxon>Spermatophyta</taxon>
        <taxon>Magnoliopsida</taxon>
        <taxon>Liliopsida</taxon>
        <taxon>Asparagales</taxon>
        <taxon>Orchidaceae</taxon>
        <taxon>Apostasioideae</taxon>
        <taxon>Apostasia</taxon>
    </lineage>
</organism>
<accession>A0A2I0A2K0</accession>
<dbReference type="Proteomes" id="UP000236161">
    <property type="component" value="Unassembled WGS sequence"/>
</dbReference>
<dbReference type="CDD" id="cd01647">
    <property type="entry name" value="RT_LTR"/>
    <property type="match status" value="1"/>
</dbReference>
<name>A0A2I0A2K0_9ASPA</name>
<reference evidence="2 3" key="1">
    <citation type="journal article" date="2017" name="Nature">
        <title>The Apostasia genome and the evolution of orchids.</title>
        <authorList>
            <person name="Zhang G.Q."/>
            <person name="Liu K.W."/>
            <person name="Li Z."/>
            <person name="Lohaus R."/>
            <person name="Hsiao Y.Y."/>
            <person name="Niu S.C."/>
            <person name="Wang J.Y."/>
            <person name="Lin Y.C."/>
            <person name="Xu Q."/>
            <person name="Chen L.J."/>
            <person name="Yoshida K."/>
            <person name="Fujiwara S."/>
            <person name="Wang Z.W."/>
            <person name="Zhang Y.Q."/>
            <person name="Mitsuda N."/>
            <person name="Wang M."/>
            <person name="Liu G.H."/>
            <person name="Pecoraro L."/>
            <person name="Huang H.X."/>
            <person name="Xiao X.J."/>
            <person name="Lin M."/>
            <person name="Wu X.Y."/>
            <person name="Wu W.L."/>
            <person name="Chen Y.Y."/>
            <person name="Chang S.B."/>
            <person name="Sakamoto S."/>
            <person name="Ohme-Takagi M."/>
            <person name="Yagi M."/>
            <person name="Zeng S.J."/>
            <person name="Shen C.Y."/>
            <person name="Yeh C.M."/>
            <person name="Luo Y.B."/>
            <person name="Tsai W.C."/>
            <person name="Van de Peer Y."/>
            <person name="Liu Z.J."/>
        </authorList>
    </citation>
    <scope>NUCLEOTIDE SEQUENCE [LARGE SCALE GENOMIC DNA]</scope>
    <source>
        <strain evidence="3">cv. Shenzhen</strain>
        <tissue evidence="2">Stem</tissue>
    </source>
</reference>
<evidence type="ECO:0000259" key="1">
    <source>
        <dbReference type="Pfam" id="PF00078"/>
    </source>
</evidence>
<dbReference type="PANTHER" id="PTHR24559">
    <property type="entry name" value="TRANSPOSON TY3-I GAG-POL POLYPROTEIN"/>
    <property type="match status" value="1"/>
</dbReference>
<gene>
    <name evidence="2" type="ORF">AXF42_Ash004307</name>
</gene>
<sequence length="99" mass="11121">MPFGLCSAPATFQRCMLAIFSDLVEHCVEVSVDDFSVFGNSFDHCLENLTKVLKRYIEKNLTLNWKKCHFMVKEGIGLGHIVSSNGIEVDKAKIDLITI</sequence>
<dbReference type="PANTHER" id="PTHR24559:SF444">
    <property type="entry name" value="REVERSE TRANSCRIPTASE DOMAIN-CONTAINING PROTEIN"/>
    <property type="match status" value="1"/>
</dbReference>
<dbReference type="Pfam" id="PF00078">
    <property type="entry name" value="RVT_1"/>
    <property type="match status" value="1"/>
</dbReference>
<dbReference type="EMBL" id="KZ452037">
    <property type="protein sequence ID" value="PKA49766.1"/>
    <property type="molecule type" value="Genomic_DNA"/>
</dbReference>
<protein>
    <recommendedName>
        <fullName evidence="1">Reverse transcriptase domain-containing protein</fullName>
    </recommendedName>
</protein>
<dbReference type="Gene3D" id="3.30.70.270">
    <property type="match status" value="1"/>
</dbReference>
<dbReference type="OrthoDB" id="1689949at2759"/>
<dbReference type="AlphaFoldDB" id="A0A2I0A2K0"/>
<dbReference type="InterPro" id="IPR043502">
    <property type="entry name" value="DNA/RNA_pol_sf"/>
</dbReference>
<evidence type="ECO:0000313" key="2">
    <source>
        <dbReference type="EMBL" id="PKA49766.1"/>
    </source>
</evidence>
<evidence type="ECO:0000313" key="3">
    <source>
        <dbReference type="Proteomes" id="UP000236161"/>
    </source>
</evidence>
<dbReference type="InterPro" id="IPR000477">
    <property type="entry name" value="RT_dom"/>
</dbReference>
<dbReference type="SUPFAM" id="SSF56672">
    <property type="entry name" value="DNA/RNA polymerases"/>
    <property type="match status" value="1"/>
</dbReference>
<proteinExistence type="predicted"/>
<dbReference type="InterPro" id="IPR043128">
    <property type="entry name" value="Rev_trsase/Diguanyl_cyclase"/>
</dbReference>